<dbReference type="InterPro" id="IPR040190">
    <property type="entry name" value="MURQ/GCKR"/>
</dbReference>
<comment type="similarity">
    <text evidence="3">Belongs to the GCKR-like family. MurNAc-6-P etherase subfamily.</text>
</comment>
<organism evidence="5 6">
    <name type="scientific">Pseudonocardia aurantiaca</name>
    <dbReference type="NCBI Taxonomy" id="75290"/>
    <lineage>
        <taxon>Bacteria</taxon>
        <taxon>Bacillati</taxon>
        <taxon>Actinomycetota</taxon>
        <taxon>Actinomycetes</taxon>
        <taxon>Pseudonocardiales</taxon>
        <taxon>Pseudonocardiaceae</taxon>
        <taxon>Pseudonocardia</taxon>
    </lineage>
</organism>
<comment type="miscellaneous">
    <text evidence="3">A lyase-type mechanism (elimination/hydration) is suggested for the cleavage of the lactyl ether bond of MurNAc 6-phosphate, with the formation of an alpha,beta-unsaturated aldehyde intermediate with (E)-stereochemistry, followed by the syn addition of water to give product.</text>
</comment>
<comment type="caution">
    <text evidence="5">The sequence shown here is derived from an EMBL/GenBank/DDBJ whole genome shotgun (WGS) entry which is preliminary data.</text>
</comment>
<reference evidence="6" key="1">
    <citation type="journal article" date="2019" name="Int. J. Syst. Evol. Microbiol.">
        <title>The Global Catalogue of Microorganisms (GCM) 10K type strain sequencing project: providing services to taxonomists for standard genome sequencing and annotation.</title>
        <authorList>
            <consortium name="The Broad Institute Genomics Platform"/>
            <consortium name="The Broad Institute Genome Sequencing Center for Infectious Disease"/>
            <person name="Wu L."/>
            <person name="Ma J."/>
        </authorList>
    </citation>
    <scope>NUCLEOTIDE SEQUENCE [LARGE SCALE GENOMIC DNA]</scope>
    <source>
        <strain evidence="6">JCM 12165</strain>
    </source>
</reference>
<protein>
    <recommendedName>
        <fullName evidence="3">N-acetylmuramic acid 6-phosphate etherase</fullName>
        <shortName evidence="3">MurNAc-6-P etherase</shortName>
        <ecNumber evidence="3">4.2.1.126</ecNumber>
    </recommendedName>
    <alternativeName>
        <fullName evidence="3">N-acetylmuramic acid 6-phosphate hydrolase</fullName>
    </alternativeName>
    <alternativeName>
        <fullName evidence="3">N-acetylmuramic acid 6-phosphate lyase</fullName>
    </alternativeName>
</protein>
<feature type="active site" evidence="3">
    <location>
        <position position="123"/>
    </location>
</feature>
<dbReference type="CDD" id="cd05007">
    <property type="entry name" value="SIS_Etherase"/>
    <property type="match status" value="1"/>
</dbReference>
<evidence type="ECO:0000313" key="5">
    <source>
        <dbReference type="EMBL" id="MFD1531211.1"/>
    </source>
</evidence>
<dbReference type="Pfam" id="PF22645">
    <property type="entry name" value="GKRP_SIS_N"/>
    <property type="match status" value="1"/>
</dbReference>
<dbReference type="PROSITE" id="PS01272">
    <property type="entry name" value="GCKR"/>
    <property type="match status" value="1"/>
</dbReference>
<evidence type="ECO:0000256" key="3">
    <source>
        <dbReference type="HAMAP-Rule" id="MF_00068"/>
    </source>
</evidence>
<evidence type="ECO:0000313" key="6">
    <source>
        <dbReference type="Proteomes" id="UP001597145"/>
    </source>
</evidence>
<keyword evidence="6" id="KW-1185">Reference proteome</keyword>
<dbReference type="NCBIfam" id="TIGR00274">
    <property type="entry name" value="N-acetylmuramic acid 6-phosphate etherase"/>
    <property type="match status" value="1"/>
</dbReference>
<feature type="domain" description="SIS" evidence="4">
    <location>
        <begin position="64"/>
        <end position="227"/>
    </location>
</feature>
<comment type="catalytic activity">
    <reaction evidence="3">
        <text>N-acetyl-D-muramate 6-phosphate + H2O = N-acetyl-D-glucosamine 6-phosphate + (R)-lactate</text>
        <dbReference type="Rhea" id="RHEA:26410"/>
        <dbReference type="ChEBI" id="CHEBI:15377"/>
        <dbReference type="ChEBI" id="CHEBI:16004"/>
        <dbReference type="ChEBI" id="CHEBI:57513"/>
        <dbReference type="ChEBI" id="CHEBI:58722"/>
        <dbReference type="EC" id="4.2.1.126"/>
    </reaction>
</comment>
<dbReference type="EMBL" id="JBHUCP010000010">
    <property type="protein sequence ID" value="MFD1531211.1"/>
    <property type="molecule type" value="Genomic_DNA"/>
</dbReference>
<comment type="pathway">
    <text evidence="3">Amino-sugar metabolism; N-acetylmuramate degradation.</text>
</comment>
<dbReference type="InterPro" id="IPR005488">
    <property type="entry name" value="Etherase_MurQ"/>
</dbReference>
<dbReference type="Gene3D" id="1.10.8.1080">
    <property type="match status" value="1"/>
</dbReference>
<name>A0ABW4FMU9_9PSEU</name>
<sequence length="308" mass="31619">MTGPVDHVPERLAALATEQADPRYAGIDLSSVGELAVLMNEADGSVPQAVHAALPRIVPAIAAVTERMRAGGRLLYVGAGTAGRMGVLDASECPPTFGTPPELVRGVIAGGPDAMFTAQEGVEDDEDAGRAAIAAEGVGPADAVLGLAASGRTPFAVAAVAEARRRGALTVGLSCNRDTPLSAAAEHPIEVVVGPEVVAGSTRLKAGTAQKLVLNMFSTIVMVQLGKTYGNLMVDLKASNAKLRERAIRTVTTVTGVSRERAAAALESSGMHVKLAILRLERGLDDAEATERLVAAGGHLRAALEGER</sequence>
<evidence type="ECO:0000259" key="4">
    <source>
        <dbReference type="PROSITE" id="PS51464"/>
    </source>
</evidence>
<evidence type="ECO:0000256" key="1">
    <source>
        <dbReference type="ARBA" id="ARBA00023239"/>
    </source>
</evidence>
<dbReference type="RefSeq" id="WP_343973712.1">
    <property type="nucleotide sequence ID" value="NZ_BAAAJG010000004.1"/>
</dbReference>
<dbReference type="NCBIfam" id="NF009222">
    <property type="entry name" value="PRK12570.1"/>
    <property type="match status" value="1"/>
</dbReference>
<dbReference type="PANTHER" id="PTHR10088:SF4">
    <property type="entry name" value="GLUCOKINASE REGULATORY PROTEIN"/>
    <property type="match status" value="1"/>
</dbReference>
<accession>A0ABW4FMU9</accession>
<comment type="subunit">
    <text evidence="3">Homodimer.</text>
</comment>
<keyword evidence="2 3" id="KW-0119">Carbohydrate metabolism</keyword>
<dbReference type="NCBIfam" id="NF003915">
    <property type="entry name" value="PRK05441.1"/>
    <property type="match status" value="1"/>
</dbReference>
<dbReference type="HAMAP" id="MF_00068">
    <property type="entry name" value="MurQ"/>
    <property type="match status" value="1"/>
</dbReference>
<comment type="function">
    <text evidence="3">Specifically catalyzes the cleavage of the D-lactyl ether substituent of MurNAc 6-phosphate, producing GlcNAc 6-phosphate and D-lactate.</text>
</comment>
<dbReference type="InterPro" id="IPR005486">
    <property type="entry name" value="Glucokinase_regulatory_CS"/>
</dbReference>
<dbReference type="PROSITE" id="PS51464">
    <property type="entry name" value="SIS"/>
    <property type="match status" value="1"/>
</dbReference>
<dbReference type="SUPFAM" id="SSF53697">
    <property type="entry name" value="SIS domain"/>
    <property type="match status" value="1"/>
</dbReference>
<dbReference type="PANTHER" id="PTHR10088">
    <property type="entry name" value="GLUCOKINASE REGULATORY PROTEIN"/>
    <property type="match status" value="1"/>
</dbReference>
<evidence type="ECO:0000256" key="2">
    <source>
        <dbReference type="ARBA" id="ARBA00023277"/>
    </source>
</evidence>
<gene>
    <name evidence="3 5" type="primary">murQ</name>
    <name evidence="5" type="ORF">ACFSCY_17380</name>
</gene>
<dbReference type="GO" id="GO:0016829">
    <property type="term" value="F:lyase activity"/>
    <property type="evidence" value="ECO:0007669"/>
    <property type="project" value="UniProtKB-KW"/>
</dbReference>
<keyword evidence="1 3" id="KW-0456">Lyase</keyword>
<feature type="active site" description="Proton donor" evidence="3">
    <location>
        <position position="92"/>
    </location>
</feature>
<dbReference type="Pfam" id="PF20741">
    <property type="entry name" value="GKRP-like_C"/>
    <property type="match status" value="1"/>
</dbReference>
<dbReference type="InterPro" id="IPR001347">
    <property type="entry name" value="SIS_dom"/>
</dbReference>
<dbReference type="Proteomes" id="UP001597145">
    <property type="component" value="Unassembled WGS sequence"/>
</dbReference>
<dbReference type="Gene3D" id="3.40.50.10490">
    <property type="entry name" value="Glucose-6-phosphate isomerase like protein, domain 1"/>
    <property type="match status" value="1"/>
</dbReference>
<dbReference type="InterPro" id="IPR046348">
    <property type="entry name" value="SIS_dom_sf"/>
</dbReference>
<dbReference type="EC" id="4.2.1.126" evidence="3"/>
<proteinExistence type="inferred from homology"/>